<organism evidence="6 7">
    <name type="scientific">Donghicola eburneus</name>
    <dbReference type="NCBI Taxonomy" id="393278"/>
    <lineage>
        <taxon>Bacteria</taxon>
        <taxon>Pseudomonadati</taxon>
        <taxon>Pseudomonadota</taxon>
        <taxon>Alphaproteobacteria</taxon>
        <taxon>Rhodobacterales</taxon>
        <taxon>Roseobacteraceae</taxon>
        <taxon>Donghicola</taxon>
    </lineage>
</organism>
<evidence type="ECO:0000256" key="2">
    <source>
        <dbReference type="ARBA" id="ARBA00006966"/>
    </source>
</evidence>
<dbReference type="PANTHER" id="PTHR48097:SF5">
    <property type="entry name" value="LOW SPECIFICITY L-THREONINE ALDOLASE"/>
    <property type="match status" value="1"/>
</dbReference>
<evidence type="ECO:0000256" key="3">
    <source>
        <dbReference type="ARBA" id="ARBA00011881"/>
    </source>
</evidence>
<dbReference type="InterPro" id="IPR015422">
    <property type="entry name" value="PyrdxlP-dep_Trfase_small"/>
</dbReference>
<name>A0A1M4N162_9RHOB</name>
<dbReference type="GO" id="GO:0016829">
    <property type="term" value="F:lyase activity"/>
    <property type="evidence" value="ECO:0007669"/>
    <property type="project" value="InterPro"/>
</dbReference>
<keyword evidence="4" id="KW-0663">Pyridoxal phosphate</keyword>
<dbReference type="InterPro" id="IPR015421">
    <property type="entry name" value="PyrdxlP-dep_Trfase_major"/>
</dbReference>
<evidence type="ECO:0000256" key="1">
    <source>
        <dbReference type="ARBA" id="ARBA00001933"/>
    </source>
</evidence>
<dbReference type="Proteomes" id="UP000184085">
    <property type="component" value="Unassembled WGS sequence"/>
</dbReference>
<dbReference type="AlphaFoldDB" id="A0A1M4N162"/>
<dbReference type="SUPFAM" id="SSF53383">
    <property type="entry name" value="PLP-dependent transferases"/>
    <property type="match status" value="1"/>
</dbReference>
<dbReference type="Pfam" id="PF01212">
    <property type="entry name" value="Beta_elim_lyase"/>
    <property type="match status" value="1"/>
</dbReference>
<evidence type="ECO:0000256" key="4">
    <source>
        <dbReference type="ARBA" id="ARBA00022898"/>
    </source>
</evidence>
<dbReference type="InterPro" id="IPR001597">
    <property type="entry name" value="ArAA_b-elim_lyase/Thr_aldolase"/>
</dbReference>
<dbReference type="PANTHER" id="PTHR48097">
    <property type="entry name" value="L-THREONINE ALDOLASE-RELATED"/>
    <property type="match status" value="1"/>
</dbReference>
<dbReference type="RefSeq" id="WP_072704921.1">
    <property type="nucleotide sequence ID" value="NZ_FMJB01000040.1"/>
</dbReference>
<comment type="cofactor">
    <cofactor evidence="1">
        <name>pyridoxal 5'-phosphate</name>
        <dbReference type="ChEBI" id="CHEBI:597326"/>
    </cofactor>
</comment>
<protein>
    <submittedName>
        <fullName evidence="6">Threonine aldolase</fullName>
    </submittedName>
</protein>
<gene>
    <name evidence="6" type="primary">ltaA</name>
    <name evidence="6" type="ORF">KARMA_0988</name>
</gene>
<evidence type="ECO:0000313" key="6">
    <source>
        <dbReference type="EMBL" id="SCM66806.1"/>
    </source>
</evidence>
<keyword evidence="7" id="KW-1185">Reference proteome</keyword>
<sequence>MYLASDNTGPIHPQIMEALAEANQGYALPYGNDPYTARAITAIRELFEAPQAEIFFVPTGTSGNALALSTLCQPYESVLCTAAAHIHEDECGAPEFYGVGKTYLVGEGDLMDPDALGALITDLNEGGVHSAQPGAVSITSVTERGQLYELDRIESLATIAHAAGLPLHLDGARFANACAALEVSAAEMTWQSGVDVVTFGGTKAGCMGVEAVIFFNPDRARGFAARRKRAGHLFSKNRFLAAQMLGFVRNDLWLQLGAAANARGQYLAEALCMDARIQWPYAPRANMLFPKLPRSVLQGLGAAGVAFNHWGNRDHGAPDEMLLTRFVCDWSVPYEELDKFLAVLKAS</sequence>
<dbReference type="EMBL" id="FMJB01000040">
    <property type="protein sequence ID" value="SCM66806.1"/>
    <property type="molecule type" value="Genomic_DNA"/>
</dbReference>
<evidence type="ECO:0000313" key="7">
    <source>
        <dbReference type="Proteomes" id="UP000184085"/>
    </source>
</evidence>
<dbReference type="GO" id="GO:0006520">
    <property type="term" value="P:amino acid metabolic process"/>
    <property type="evidence" value="ECO:0007669"/>
    <property type="project" value="InterPro"/>
</dbReference>
<feature type="domain" description="Aromatic amino acid beta-eliminating lyase/threonine aldolase" evidence="5">
    <location>
        <begin position="3"/>
        <end position="271"/>
    </location>
</feature>
<evidence type="ECO:0000259" key="5">
    <source>
        <dbReference type="Pfam" id="PF01212"/>
    </source>
</evidence>
<reference evidence="7" key="1">
    <citation type="submission" date="2016-09" db="EMBL/GenBank/DDBJ databases">
        <authorList>
            <person name="Wibberg D."/>
        </authorList>
    </citation>
    <scope>NUCLEOTIDE SEQUENCE [LARGE SCALE GENOMIC DNA]</scope>
</reference>
<comment type="subunit">
    <text evidence="3">Homotetramer.</text>
</comment>
<dbReference type="Gene3D" id="3.40.640.10">
    <property type="entry name" value="Type I PLP-dependent aspartate aminotransferase-like (Major domain)"/>
    <property type="match status" value="1"/>
</dbReference>
<accession>A0A1M4N162</accession>
<dbReference type="Gene3D" id="3.90.1150.10">
    <property type="entry name" value="Aspartate Aminotransferase, domain 1"/>
    <property type="match status" value="1"/>
</dbReference>
<dbReference type="InterPro" id="IPR015424">
    <property type="entry name" value="PyrdxlP-dep_Trfase"/>
</dbReference>
<proteinExistence type="inferred from homology"/>
<comment type="similarity">
    <text evidence="2">Belongs to the threonine aldolase family.</text>
</comment>